<evidence type="ECO:0000313" key="2">
    <source>
        <dbReference type="EMBL" id="TLV00958.1"/>
    </source>
</evidence>
<evidence type="ECO:0000313" key="3">
    <source>
        <dbReference type="Proteomes" id="UP000306402"/>
    </source>
</evidence>
<reference evidence="2 3" key="1">
    <citation type="submission" date="2019-05" db="EMBL/GenBank/DDBJ databases">
        <authorList>
            <person name="Qu J.-H."/>
        </authorList>
    </citation>
    <scope>NUCLEOTIDE SEQUENCE [LARGE SCALE GENOMIC DNA]</scope>
    <source>
        <strain evidence="2 3">T17</strain>
    </source>
</reference>
<accession>A0A5R9KXT2</accession>
<keyword evidence="2" id="KW-0808">Transferase</keyword>
<feature type="domain" description="BioF2-like acetyltransferase" evidence="1">
    <location>
        <begin position="152"/>
        <end position="281"/>
    </location>
</feature>
<dbReference type="RefSeq" id="WP_138366330.1">
    <property type="nucleotide sequence ID" value="NZ_VCEJ01000004.1"/>
</dbReference>
<sequence length="311" mass="35598">MNLFTIDTKDCLSTGFSPCLYYQPDHLKTQTDRAIYGFILSRQEISAVIAKFHCAQDEHGIWNSPPKAPFGGIVIEKRCSGSELEFFLNCIKKWLSMCSHGKLIVKAAPAFYNQSLHDLLHHCYINTGFVPIRTLANHFIFPKKPNFYDIIRQNERRRLKKAQKAGFQAKFLTGVSPEVIVAFLLKCHRGNNYCLSMQPAQLQNLLAQFPNHFLVFGAYNQEKLIALAVMVRVNMDTLSYYTSAFLPEYRSFSPMVLVMDHIYGFCRQNHISMLDLGTSLDHEGNYKPSLARFKENIGGEVCPKITYELTF</sequence>
<dbReference type="Gene3D" id="3.40.630.30">
    <property type="match status" value="1"/>
</dbReference>
<name>A0A5R9KXT2_9BACT</name>
<dbReference type="InterPro" id="IPR038740">
    <property type="entry name" value="BioF2-like_GNAT_dom"/>
</dbReference>
<proteinExistence type="predicted"/>
<dbReference type="InterPro" id="IPR016181">
    <property type="entry name" value="Acyl_CoA_acyltransferase"/>
</dbReference>
<dbReference type="SUPFAM" id="SSF55729">
    <property type="entry name" value="Acyl-CoA N-acyltransferases (Nat)"/>
    <property type="match status" value="1"/>
</dbReference>
<dbReference type="AlphaFoldDB" id="A0A5R9KXT2"/>
<dbReference type="EMBL" id="VCEJ01000004">
    <property type="protein sequence ID" value="TLV00958.1"/>
    <property type="molecule type" value="Genomic_DNA"/>
</dbReference>
<organism evidence="2 3">
    <name type="scientific">Dyadobacter luticola</name>
    <dbReference type="NCBI Taxonomy" id="1979387"/>
    <lineage>
        <taxon>Bacteria</taxon>
        <taxon>Pseudomonadati</taxon>
        <taxon>Bacteroidota</taxon>
        <taxon>Cytophagia</taxon>
        <taxon>Cytophagales</taxon>
        <taxon>Spirosomataceae</taxon>
        <taxon>Dyadobacter</taxon>
    </lineage>
</organism>
<dbReference type="OrthoDB" id="9786422at2"/>
<protein>
    <submittedName>
        <fullName evidence="2">GNAT family N-acetyltransferase</fullName>
    </submittedName>
</protein>
<dbReference type="GO" id="GO:0016740">
    <property type="term" value="F:transferase activity"/>
    <property type="evidence" value="ECO:0007669"/>
    <property type="project" value="UniProtKB-KW"/>
</dbReference>
<gene>
    <name evidence="2" type="ORF">FEN17_15950</name>
</gene>
<keyword evidence="3" id="KW-1185">Reference proteome</keyword>
<dbReference type="Proteomes" id="UP000306402">
    <property type="component" value="Unassembled WGS sequence"/>
</dbReference>
<dbReference type="Pfam" id="PF13480">
    <property type="entry name" value="Acetyltransf_6"/>
    <property type="match status" value="1"/>
</dbReference>
<comment type="caution">
    <text evidence="2">The sequence shown here is derived from an EMBL/GenBank/DDBJ whole genome shotgun (WGS) entry which is preliminary data.</text>
</comment>
<evidence type="ECO:0000259" key="1">
    <source>
        <dbReference type="Pfam" id="PF13480"/>
    </source>
</evidence>